<dbReference type="EMBL" id="JBJXBP010000001">
    <property type="protein sequence ID" value="KAL3849876.1"/>
    <property type="molecule type" value="Genomic_DNA"/>
</dbReference>
<dbReference type="AlphaFoldDB" id="A0ABD3UK11"/>
<evidence type="ECO:0000313" key="2">
    <source>
        <dbReference type="EMBL" id="KAL3849876.1"/>
    </source>
</evidence>
<dbReference type="InterPro" id="IPR028322">
    <property type="entry name" value="PNRC-like_rgn"/>
</dbReference>
<reference evidence="2 3" key="1">
    <citation type="submission" date="2024-12" db="EMBL/GenBank/DDBJ databases">
        <title>The unique morphological basis and parallel evolutionary history of personate flowers in Penstemon.</title>
        <authorList>
            <person name="Depatie T.H."/>
            <person name="Wessinger C.A."/>
        </authorList>
    </citation>
    <scope>NUCLEOTIDE SEQUENCE [LARGE SCALE GENOMIC DNA]</scope>
    <source>
        <strain evidence="2">WTNN_2</strain>
        <tissue evidence="2">Leaf</tissue>
    </source>
</reference>
<name>A0ABD3UK11_9LAMI</name>
<gene>
    <name evidence="2" type="ORF">ACJIZ3_011758</name>
</gene>
<evidence type="ECO:0000313" key="3">
    <source>
        <dbReference type="Proteomes" id="UP001634393"/>
    </source>
</evidence>
<dbReference type="Pfam" id="PF15365">
    <property type="entry name" value="PNRC"/>
    <property type="match status" value="1"/>
</dbReference>
<comment type="caution">
    <text evidence="2">The sequence shown here is derived from an EMBL/GenBank/DDBJ whole genome shotgun (WGS) entry which is preliminary data.</text>
</comment>
<feature type="region of interest" description="Disordered" evidence="1">
    <location>
        <begin position="60"/>
        <end position="100"/>
    </location>
</feature>
<accession>A0ABD3UK11</accession>
<sequence>MEILVVANHRNQHNCSGRNRDHGSSKFGPVPSRNTRGINCRTFQSGAGLLRTPLKSCSMTTSDTKNAFPASLPKTPSPPVNENQKGSKGTEKISTPPIPIKTKYEKNEGEFNLSENWSGPAHSYTPSSSLEFHFAERNARPAHSYSPPSSLEIHFSERWAGPAYSNSPPPSSLPIPKFSLRPKRSVSLDLPKSPSEIDFHYIAKSAPVSPTREHSPSPSDLFDSADCATKTLRRILNLDITDE</sequence>
<dbReference type="Proteomes" id="UP001634393">
    <property type="component" value="Unassembled WGS sequence"/>
</dbReference>
<protein>
    <submittedName>
        <fullName evidence="2">Uncharacterized protein</fullName>
    </submittedName>
</protein>
<organism evidence="2 3">
    <name type="scientific">Penstemon smallii</name>
    <dbReference type="NCBI Taxonomy" id="265156"/>
    <lineage>
        <taxon>Eukaryota</taxon>
        <taxon>Viridiplantae</taxon>
        <taxon>Streptophyta</taxon>
        <taxon>Embryophyta</taxon>
        <taxon>Tracheophyta</taxon>
        <taxon>Spermatophyta</taxon>
        <taxon>Magnoliopsida</taxon>
        <taxon>eudicotyledons</taxon>
        <taxon>Gunneridae</taxon>
        <taxon>Pentapetalae</taxon>
        <taxon>asterids</taxon>
        <taxon>lamiids</taxon>
        <taxon>Lamiales</taxon>
        <taxon>Plantaginaceae</taxon>
        <taxon>Cheloneae</taxon>
        <taxon>Penstemon</taxon>
    </lineage>
</organism>
<evidence type="ECO:0000256" key="1">
    <source>
        <dbReference type="SAM" id="MobiDB-lite"/>
    </source>
</evidence>
<proteinExistence type="predicted"/>
<dbReference type="PANTHER" id="PTHR35306">
    <property type="entry name" value="BNAA03G57290D PROTEIN"/>
    <property type="match status" value="1"/>
</dbReference>
<dbReference type="PANTHER" id="PTHR35306:SF1">
    <property type="entry name" value="VQ DOMAIN-CONTAINING PROTEIN"/>
    <property type="match status" value="1"/>
</dbReference>
<dbReference type="GO" id="GO:0016071">
    <property type="term" value="P:mRNA metabolic process"/>
    <property type="evidence" value="ECO:0007669"/>
    <property type="project" value="UniProtKB-ARBA"/>
</dbReference>
<keyword evidence="3" id="KW-1185">Reference proteome</keyword>
<feature type="region of interest" description="Disordered" evidence="1">
    <location>
        <begin position="13"/>
        <end position="37"/>
    </location>
</feature>